<sequence>MNLQTLGWQPFFQQQLTLDDYDTSVVARVSAHHRSGYQLLTEDREVTLAVHDSLPSMTVGDWVVLDKQMQFKRCLDRSSQFSRKAAGSKLAEQKIAANIDTVFIVMSLNDDFNLSRVERYLALTNEAQVEAVIVLTKADLCEDSYALAQQVQSLDAMLMVETVNALDPSSVQALAPWCKTGKTVAFLGSSGVGKSTLVNTLLQDDTQETGGIREDDSKGRHTTTGRTLHTMPSGGVLLDTPGMRELQLANVSQGLSDTFAEIEALAAQCRFSDCSHQNEPGCAIQKALQQGQLDERRLNNYLKLQREQARNSASLAQLRSQDKQLGKMIRSVQSENRARKNK</sequence>
<dbReference type="EMBL" id="BATM01000019">
    <property type="protein sequence ID" value="GAD79675.1"/>
    <property type="molecule type" value="Genomic_DNA"/>
</dbReference>
<keyword evidence="9 10" id="KW-0342">GTP-binding</keyword>
<organism evidence="14 15">
    <name type="scientific">Vibrio ezurae NBRC 102218</name>
    <dbReference type="NCBI Taxonomy" id="1219080"/>
    <lineage>
        <taxon>Bacteria</taxon>
        <taxon>Pseudomonadati</taxon>
        <taxon>Pseudomonadota</taxon>
        <taxon>Gammaproteobacteria</taxon>
        <taxon>Vibrionales</taxon>
        <taxon>Vibrionaceae</taxon>
        <taxon>Vibrio</taxon>
    </lineage>
</organism>
<evidence type="ECO:0000313" key="14">
    <source>
        <dbReference type="EMBL" id="GAD79675.1"/>
    </source>
</evidence>
<comment type="cofactor">
    <cofactor evidence="10">
        <name>Zn(2+)</name>
        <dbReference type="ChEBI" id="CHEBI:29105"/>
    </cofactor>
    <text evidence="10">Binds 1 zinc ion per subunit.</text>
</comment>
<dbReference type="Proteomes" id="UP000016562">
    <property type="component" value="Unassembled WGS sequence"/>
</dbReference>
<reference evidence="14 15" key="1">
    <citation type="submission" date="2013-09" db="EMBL/GenBank/DDBJ databases">
        <title>Whole genome shotgun sequence of Vibrio ezurae NBRC 102218.</title>
        <authorList>
            <person name="Yoshida I."/>
            <person name="Hosoyama A."/>
            <person name="Numata M."/>
            <person name="Hashimoto M."/>
            <person name="Hosoyama Y."/>
            <person name="Tsuchikane K."/>
            <person name="Noguchi M."/>
            <person name="Hirakata S."/>
            <person name="Ichikawa N."/>
            <person name="Ohji S."/>
            <person name="Yamazoe A."/>
            <person name="Fujita N."/>
        </authorList>
    </citation>
    <scope>NUCLEOTIDE SEQUENCE [LARGE SCALE GENOMIC DNA]</scope>
    <source>
        <strain evidence="14 15">NBRC 102218</strain>
    </source>
</reference>
<dbReference type="GO" id="GO:0019843">
    <property type="term" value="F:rRNA binding"/>
    <property type="evidence" value="ECO:0007669"/>
    <property type="project" value="UniProtKB-KW"/>
</dbReference>
<feature type="region of interest" description="Disordered" evidence="11">
    <location>
        <begin position="310"/>
        <end position="342"/>
    </location>
</feature>
<evidence type="ECO:0000256" key="11">
    <source>
        <dbReference type="SAM" id="MobiDB-lite"/>
    </source>
</evidence>
<dbReference type="SUPFAM" id="SSF52540">
    <property type="entry name" value="P-loop containing nucleoside triphosphate hydrolases"/>
    <property type="match status" value="1"/>
</dbReference>
<dbReference type="GO" id="GO:0005737">
    <property type="term" value="C:cytoplasm"/>
    <property type="evidence" value="ECO:0007669"/>
    <property type="project" value="UniProtKB-SubCell"/>
</dbReference>
<dbReference type="RefSeq" id="WP_021713384.1">
    <property type="nucleotide sequence ID" value="NZ_BATM01000019.1"/>
</dbReference>
<evidence type="ECO:0000256" key="8">
    <source>
        <dbReference type="ARBA" id="ARBA00022884"/>
    </source>
</evidence>
<dbReference type="CDD" id="cd01854">
    <property type="entry name" value="YjeQ_EngC"/>
    <property type="match status" value="1"/>
</dbReference>
<protein>
    <recommendedName>
        <fullName evidence="10">Small ribosomal subunit biogenesis GTPase RsgA</fullName>
        <ecNumber evidence="10">3.6.1.-</ecNumber>
    </recommendedName>
</protein>
<dbReference type="EC" id="3.6.1.-" evidence="10"/>
<keyword evidence="2 10" id="KW-0690">Ribosome biogenesis</keyword>
<evidence type="ECO:0000256" key="5">
    <source>
        <dbReference type="ARBA" id="ARBA00022741"/>
    </source>
</evidence>
<dbReference type="InterPro" id="IPR004881">
    <property type="entry name" value="Ribosome_biogen_GTPase_RsgA"/>
</dbReference>
<evidence type="ECO:0000256" key="7">
    <source>
        <dbReference type="ARBA" id="ARBA00022833"/>
    </source>
</evidence>
<dbReference type="InterPro" id="IPR027417">
    <property type="entry name" value="P-loop_NTPase"/>
</dbReference>
<feature type="domain" description="EngC GTPase" evidence="12">
    <location>
        <begin position="97"/>
        <end position="244"/>
    </location>
</feature>
<comment type="similarity">
    <text evidence="10">Belongs to the TRAFAC class YlqF/YawG GTPase family. RsgA subfamily.</text>
</comment>
<feature type="binding site" evidence="10">
    <location>
        <position position="269"/>
    </location>
    <ligand>
        <name>Zn(2+)</name>
        <dbReference type="ChEBI" id="CHEBI:29105"/>
    </ligand>
</feature>
<keyword evidence="4 10" id="KW-0699">rRNA-binding</keyword>
<evidence type="ECO:0000259" key="12">
    <source>
        <dbReference type="PROSITE" id="PS50936"/>
    </source>
</evidence>
<accession>U3B128</accession>
<comment type="subcellular location">
    <subcellularLocation>
        <location evidence="10">Cytoplasm</location>
    </subcellularLocation>
</comment>
<evidence type="ECO:0000259" key="13">
    <source>
        <dbReference type="PROSITE" id="PS51721"/>
    </source>
</evidence>
<evidence type="ECO:0000256" key="9">
    <source>
        <dbReference type="ARBA" id="ARBA00023134"/>
    </source>
</evidence>
<dbReference type="GO" id="GO:0003924">
    <property type="term" value="F:GTPase activity"/>
    <property type="evidence" value="ECO:0007669"/>
    <property type="project" value="UniProtKB-UniRule"/>
</dbReference>
<dbReference type="PROSITE" id="PS50936">
    <property type="entry name" value="ENGC_GTPASE"/>
    <property type="match status" value="1"/>
</dbReference>
<feature type="binding site" evidence="10">
    <location>
        <position position="274"/>
    </location>
    <ligand>
        <name>Zn(2+)</name>
        <dbReference type="ChEBI" id="CHEBI:29105"/>
    </ligand>
</feature>
<name>U3B128_9VIBR</name>
<feature type="compositionally biased region" description="Polar residues" evidence="11">
    <location>
        <begin position="310"/>
        <end position="319"/>
    </location>
</feature>
<evidence type="ECO:0000256" key="4">
    <source>
        <dbReference type="ARBA" id="ARBA00022730"/>
    </source>
</evidence>
<dbReference type="HAMAP" id="MF_01820">
    <property type="entry name" value="GTPase_RsgA"/>
    <property type="match status" value="1"/>
</dbReference>
<comment type="function">
    <text evidence="10">One of several proteins that assist in the late maturation steps of the functional core of the 30S ribosomal subunit. Helps release RbfA from mature subunits. May play a role in the assembly of ribosomal proteins into the subunit. Circularly permuted GTPase that catalyzes slow GTP hydrolysis, GTPase activity is stimulated by the 30S ribosomal subunit.</text>
</comment>
<dbReference type="GO" id="GO:0042274">
    <property type="term" value="P:ribosomal small subunit biogenesis"/>
    <property type="evidence" value="ECO:0007669"/>
    <property type="project" value="UniProtKB-UniRule"/>
</dbReference>
<keyword evidence="15" id="KW-1185">Reference proteome</keyword>
<feature type="binding site" evidence="10">
    <location>
        <begin position="188"/>
        <end position="196"/>
    </location>
    <ligand>
        <name>GTP</name>
        <dbReference type="ChEBI" id="CHEBI:37565"/>
    </ligand>
</feature>
<dbReference type="GO" id="GO:0005525">
    <property type="term" value="F:GTP binding"/>
    <property type="evidence" value="ECO:0007669"/>
    <property type="project" value="UniProtKB-UniRule"/>
</dbReference>
<dbReference type="PANTHER" id="PTHR32120:SF10">
    <property type="entry name" value="SMALL RIBOSOMAL SUBUNIT BIOGENESIS GTPASE RSGA"/>
    <property type="match status" value="1"/>
</dbReference>
<keyword evidence="8 10" id="KW-0694">RNA-binding</keyword>
<dbReference type="OrthoDB" id="9809485at2"/>
<proteinExistence type="inferred from homology"/>
<evidence type="ECO:0000256" key="10">
    <source>
        <dbReference type="HAMAP-Rule" id="MF_01820"/>
    </source>
</evidence>
<dbReference type="PANTHER" id="PTHR32120">
    <property type="entry name" value="SMALL RIBOSOMAL SUBUNIT BIOGENESIS GTPASE RSGA"/>
    <property type="match status" value="1"/>
</dbReference>
<dbReference type="Gene3D" id="1.10.40.50">
    <property type="entry name" value="Probable gtpase engc, domain 3"/>
    <property type="match status" value="1"/>
</dbReference>
<evidence type="ECO:0000256" key="1">
    <source>
        <dbReference type="ARBA" id="ARBA00022490"/>
    </source>
</evidence>
<feature type="binding site" evidence="10">
    <location>
        <position position="276"/>
    </location>
    <ligand>
        <name>Zn(2+)</name>
        <dbReference type="ChEBI" id="CHEBI:29105"/>
    </ligand>
</feature>
<evidence type="ECO:0000256" key="3">
    <source>
        <dbReference type="ARBA" id="ARBA00022723"/>
    </source>
</evidence>
<dbReference type="InterPro" id="IPR010914">
    <property type="entry name" value="RsgA_GTPase_dom"/>
</dbReference>
<dbReference type="AlphaFoldDB" id="U3B128"/>
<dbReference type="InterPro" id="IPR030378">
    <property type="entry name" value="G_CP_dom"/>
</dbReference>
<dbReference type="Pfam" id="PF03193">
    <property type="entry name" value="RsgA_GTPase"/>
    <property type="match status" value="1"/>
</dbReference>
<dbReference type="NCBIfam" id="TIGR00157">
    <property type="entry name" value="ribosome small subunit-dependent GTPase A"/>
    <property type="match status" value="1"/>
</dbReference>
<comment type="caution">
    <text evidence="14">The sequence shown here is derived from an EMBL/GenBank/DDBJ whole genome shotgun (WGS) entry which is preliminary data.</text>
</comment>
<keyword evidence="3 10" id="KW-0479">Metal-binding</keyword>
<evidence type="ECO:0000256" key="2">
    <source>
        <dbReference type="ARBA" id="ARBA00022517"/>
    </source>
</evidence>
<keyword evidence="1 10" id="KW-0963">Cytoplasm</keyword>
<dbReference type="GO" id="GO:0046872">
    <property type="term" value="F:metal ion binding"/>
    <property type="evidence" value="ECO:0007669"/>
    <property type="project" value="UniProtKB-KW"/>
</dbReference>
<keyword evidence="7 10" id="KW-0862">Zinc</keyword>
<feature type="binding site" evidence="10">
    <location>
        <position position="282"/>
    </location>
    <ligand>
        <name>Zn(2+)</name>
        <dbReference type="ChEBI" id="CHEBI:29105"/>
    </ligand>
</feature>
<feature type="domain" description="CP-type G" evidence="13">
    <location>
        <begin position="88"/>
        <end position="246"/>
    </location>
</feature>
<dbReference type="STRING" id="1219080.VEZ01S_19_00900"/>
<keyword evidence="6 10" id="KW-0378">Hydrolase</keyword>
<gene>
    <name evidence="10 14" type="primary">rsgA</name>
    <name evidence="14" type="ORF">VEZ01S_19_00900</name>
</gene>
<comment type="subunit">
    <text evidence="10">Monomer. Associates with 30S ribosomal subunit, binds 16S rRNA.</text>
</comment>
<dbReference type="eggNOG" id="COG1162">
    <property type="taxonomic scope" value="Bacteria"/>
</dbReference>
<keyword evidence="5 10" id="KW-0547">Nucleotide-binding</keyword>
<evidence type="ECO:0000313" key="15">
    <source>
        <dbReference type="Proteomes" id="UP000016562"/>
    </source>
</evidence>
<feature type="binding site" evidence="10">
    <location>
        <begin position="136"/>
        <end position="139"/>
    </location>
    <ligand>
        <name>GTP</name>
        <dbReference type="ChEBI" id="CHEBI:37565"/>
    </ligand>
</feature>
<evidence type="ECO:0000256" key="6">
    <source>
        <dbReference type="ARBA" id="ARBA00022801"/>
    </source>
</evidence>
<dbReference type="Gene3D" id="3.40.50.300">
    <property type="entry name" value="P-loop containing nucleotide triphosphate hydrolases"/>
    <property type="match status" value="1"/>
</dbReference>
<dbReference type="PROSITE" id="PS51721">
    <property type="entry name" value="G_CP"/>
    <property type="match status" value="1"/>
</dbReference>